<comment type="caution">
    <text evidence="2">The sequence shown here is derived from an EMBL/GenBank/DDBJ whole genome shotgun (WGS) entry which is preliminary data.</text>
</comment>
<dbReference type="EMBL" id="BAAARJ010000003">
    <property type="protein sequence ID" value="GAA2600644.1"/>
    <property type="molecule type" value="Genomic_DNA"/>
</dbReference>
<dbReference type="Proteomes" id="UP001501447">
    <property type="component" value="Unassembled WGS sequence"/>
</dbReference>
<sequence length="142" mass="15040">MPVQDVGALQQSGRSVPVHVQREMQPPLDRPALPQRARLPRTARPPRGVRLSRGAPAAEADDRRGDEPVGQRLRGGQRETRAPAPVRGLAAQPHPRRCRCPGAPPQRAPLRLPPVHAVTSHTSSASPSRSGGGIGKGRVSAG</sequence>
<evidence type="ECO:0000313" key="2">
    <source>
        <dbReference type="EMBL" id="GAA2600644.1"/>
    </source>
</evidence>
<reference evidence="2 3" key="1">
    <citation type="journal article" date="2019" name="Int. J. Syst. Evol. Microbiol.">
        <title>The Global Catalogue of Microorganisms (GCM) 10K type strain sequencing project: providing services to taxonomists for standard genome sequencing and annotation.</title>
        <authorList>
            <consortium name="The Broad Institute Genomics Platform"/>
            <consortium name="The Broad Institute Genome Sequencing Center for Infectious Disease"/>
            <person name="Wu L."/>
            <person name="Ma J."/>
        </authorList>
    </citation>
    <scope>NUCLEOTIDE SEQUENCE [LARGE SCALE GENOMIC DNA]</scope>
    <source>
        <strain evidence="2 3">JCM 16373</strain>
    </source>
</reference>
<feature type="region of interest" description="Disordered" evidence="1">
    <location>
        <begin position="1"/>
        <end position="142"/>
    </location>
</feature>
<evidence type="ECO:0000256" key="1">
    <source>
        <dbReference type="SAM" id="MobiDB-lite"/>
    </source>
</evidence>
<evidence type="ECO:0000313" key="3">
    <source>
        <dbReference type="Proteomes" id="UP001501447"/>
    </source>
</evidence>
<feature type="compositionally biased region" description="Low complexity" evidence="1">
    <location>
        <begin position="108"/>
        <end position="129"/>
    </location>
</feature>
<gene>
    <name evidence="2" type="ORF">GCM10009863_12450</name>
</gene>
<organism evidence="2 3">
    <name type="scientific">Streptomyces axinellae</name>
    <dbReference type="NCBI Taxonomy" id="552788"/>
    <lineage>
        <taxon>Bacteria</taxon>
        <taxon>Bacillati</taxon>
        <taxon>Actinomycetota</taxon>
        <taxon>Actinomycetes</taxon>
        <taxon>Kitasatosporales</taxon>
        <taxon>Streptomycetaceae</taxon>
        <taxon>Streptomyces</taxon>
    </lineage>
</organism>
<accession>A0ABN3PUT0</accession>
<feature type="compositionally biased region" description="Basic and acidic residues" evidence="1">
    <location>
        <begin position="60"/>
        <end position="69"/>
    </location>
</feature>
<keyword evidence="3" id="KW-1185">Reference proteome</keyword>
<name>A0ABN3PUT0_9ACTN</name>
<protein>
    <submittedName>
        <fullName evidence="2">Uncharacterized protein</fullName>
    </submittedName>
</protein>
<feature type="compositionally biased region" description="Low complexity" evidence="1">
    <location>
        <begin position="26"/>
        <end position="46"/>
    </location>
</feature>
<proteinExistence type="predicted"/>